<evidence type="ECO:0000313" key="4">
    <source>
        <dbReference type="Proteomes" id="UP000612585"/>
    </source>
</evidence>
<accession>A0A8J3ZNH1</accession>
<comment type="caution">
    <text evidence="3">The sequence shown here is derived from an EMBL/GenBank/DDBJ whole genome shotgun (WGS) entry which is preliminary data.</text>
</comment>
<feature type="chain" id="PRO_5035156496" description="Lipoprotein" evidence="2">
    <location>
        <begin position="21"/>
        <end position="227"/>
    </location>
</feature>
<organism evidence="3 4">
    <name type="scientific">Virgisporangium aurantiacum</name>
    <dbReference type="NCBI Taxonomy" id="175570"/>
    <lineage>
        <taxon>Bacteria</taxon>
        <taxon>Bacillati</taxon>
        <taxon>Actinomycetota</taxon>
        <taxon>Actinomycetes</taxon>
        <taxon>Micromonosporales</taxon>
        <taxon>Micromonosporaceae</taxon>
        <taxon>Virgisporangium</taxon>
    </lineage>
</organism>
<reference evidence="3" key="1">
    <citation type="submission" date="2021-01" db="EMBL/GenBank/DDBJ databases">
        <title>Whole genome shotgun sequence of Virgisporangium aurantiacum NBRC 16421.</title>
        <authorList>
            <person name="Komaki H."/>
            <person name="Tamura T."/>
        </authorList>
    </citation>
    <scope>NUCLEOTIDE SEQUENCE</scope>
    <source>
        <strain evidence="3">NBRC 16421</strain>
    </source>
</reference>
<proteinExistence type="predicted"/>
<dbReference type="EMBL" id="BOPG01000136">
    <property type="protein sequence ID" value="GIJ64898.1"/>
    <property type="molecule type" value="Genomic_DNA"/>
</dbReference>
<evidence type="ECO:0000256" key="2">
    <source>
        <dbReference type="SAM" id="SignalP"/>
    </source>
</evidence>
<evidence type="ECO:0000256" key="1">
    <source>
        <dbReference type="SAM" id="MobiDB-lite"/>
    </source>
</evidence>
<keyword evidence="2" id="KW-0732">Signal</keyword>
<protein>
    <recommendedName>
        <fullName evidence="5">Lipoprotein</fullName>
    </recommendedName>
</protein>
<evidence type="ECO:0000313" key="3">
    <source>
        <dbReference type="EMBL" id="GIJ64898.1"/>
    </source>
</evidence>
<evidence type="ECO:0008006" key="5">
    <source>
        <dbReference type="Google" id="ProtNLM"/>
    </source>
</evidence>
<feature type="signal peptide" evidence="2">
    <location>
        <begin position="1"/>
        <end position="20"/>
    </location>
</feature>
<dbReference type="AlphaFoldDB" id="A0A8J3ZNH1"/>
<dbReference type="Proteomes" id="UP000612585">
    <property type="component" value="Unassembled WGS sequence"/>
</dbReference>
<dbReference type="PROSITE" id="PS51257">
    <property type="entry name" value="PROKAR_LIPOPROTEIN"/>
    <property type="match status" value="1"/>
</dbReference>
<keyword evidence="4" id="KW-1185">Reference proteome</keyword>
<name>A0A8J3ZNH1_9ACTN</name>
<feature type="region of interest" description="Disordered" evidence="1">
    <location>
        <begin position="28"/>
        <end position="47"/>
    </location>
</feature>
<dbReference type="RefSeq" id="WP_204014686.1">
    <property type="nucleotide sequence ID" value="NZ_BOPG01000136.1"/>
</dbReference>
<gene>
    <name evidence="3" type="ORF">Vau01_124140</name>
</gene>
<sequence>MAIRHWIRLPTAAVLTFALAACVSDGPSREEASRQARSGPVREASRSTAAEIATALDSATRTASGLTPVARSAEDICHAGSGNGFSSHDDYRLLCRRDEARYFGADNLLDALREIDNGDGLTPIITDTLDDVVRYYARNGRADDGSLLPRPNLSYTVAQHGWTLAVAWSGPTDPRSNVPDYGLTWPIVFNDSEPVDLDALWNGPLASHGYLIVLSLSVAYHEAPWTD</sequence>